<dbReference type="Pfam" id="PF00583">
    <property type="entry name" value="Acetyltransf_1"/>
    <property type="match status" value="1"/>
</dbReference>
<dbReference type="Proteomes" id="UP000278542">
    <property type="component" value="Unassembled WGS sequence"/>
</dbReference>
<dbReference type="PANTHER" id="PTHR13538">
    <property type="entry name" value="N-ACETYLTRANSFERASE 6"/>
    <property type="match status" value="1"/>
</dbReference>
<organism evidence="2 3">
    <name type="scientific">Orbus hercynius</name>
    <dbReference type="NCBI Taxonomy" id="593135"/>
    <lineage>
        <taxon>Bacteria</taxon>
        <taxon>Pseudomonadati</taxon>
        <taxon>Pseudomonadota</taxon>
        <taxon>Gammaproteobacteria</taxon>
        <taxon>Orbales</taxon>
        <taxon>Orbaceae</taxon>
        <taxon>Orbus</taxon>
    </lineage>
</organism>
<keyword evidence="3" id="KW-1185">Reference proteome</keyword>
<reference evidence="2 3" key="1">
    <citation type="submission" date="2018-10" db="EMBL/GenBank/DDBJ databases">
        <title>Genomic Encyclopedia of Type Strains, Phase IV (KMG-IV): sequencing the most valuable type-strain genomes for metagenomic binning, comparative biology and taxonomic classification.</title>
        <authorList>
            <person name="Goeker M."/>
        </authorList>
    </citation>
    <scope>NUCLEOTIDE SEQUENCE [LARGE SCALE GENOMIC DNA]</scope>
    <source>
        <strain evidence="2 3">DSM 22228</strain>
    </source>
</reference>
<dbReference type="PANTHER" id="PTHR13538:SF4">
    <property type="entry name" value="N-ALPHA-ACETYLTRANSFERASE 80"/>
    <property type="match status" value="1"/>
</dbReference>
<comment type="caution">
    <text evidence="2">The sequence shown here is derived from an EMBL/GenBank/DDBJ whole genome shotgun (WGS) entry which is preliminary data.</text>
</comment>
<dbReference type="SUPFAM" id="SSF55729">
    <property type="entry name" value="Acyl-CoA N-acyltransferases (Nat)"/>
    <property type="match status" value="1"/>
</dbReference>
<dbReference type="GO" id="GO:0005737">
    <property type="term" value="C:cytoplasm"/>
    <property type="evidence" value="ECO:0007669"/>
    <property type="project" value="TreeGrafter"/>
</dbReference>
<dbReference type="Gene3D" id="3.40.630.30">
    <property type="match status" value="1"/>
</dbReference>
<proteinExistence type="predicted"/>
<dbReference type="InterPro" id="IPR039840">
    <property type="entry name" value="NAA80"/>
</dbReference>
<evidence type="ECO:0000313" key="2">
    <source>
        <dbReference type="EMBL" id="RKS87384.1"/>
    </source>
</evidence>
<keyword evidence="2" id="KW-0808">Transferase</keyword>
<evidence type="ECO:0000259" key="1">
    <source>
        <dbReference type="PROSITE" id="PS51186"/>
    </source>
</evidence>
<dbReference type="OrthoDB" id="9789053at2"/>
<dbReference type="AlphaFoldDB" id="A0A495RJB4"/>
<dbReference type="InterPro" id="IPR000182">
    <property type="entry name" value="GNAT_dom"/>
</dbReference>
<dbReference type="GO" id="GO:0008080">
    <property type="term" value="F:N-acetyltransferase activity"/>
    <property type="evidence" value="ECO:0007669"/>
    <property type="project" value="InterPro"/>
</dbReference>
<gene>
    <name evidence="2" type="ORF">DES39_0608</name>
</gene>
<accession>A0A495RJB4</accession>
<dbReference type="EMBL" id="RBWY01000001">
    <property type="protein sequence ID" value="RKS87384.1"/>
    <property type="molecule type" value="Genomic_DNA"/>
</dbReference>
<evidence type="ECO:0000313" key="3">
    <source>
        <dbReference type="Proteomes" id="UP000278542"/>
    </source>
</evidence>
<sequence>MQIISIRQQPQWAKRAIDYFQKQWASAESMMVYEDAINRAIDANNPLPQWYILLNDNHIIGCAGLIPNDFISRCELYPWLCALYIDEAYRGQGLGKRLVNHVIRQTQLLGFNQLHLCTDLTGYYEKLGFFDNGLGYHPWGETSNVYSINTPLLS</sequence>
<dbReference type="PROSITE" id="PS51186">
    <property type="entry name" value="GNAT"/>
    <property type="match status" value="1"/>
</dbReference>
<feature type="domain" description="N-acetyltransferase" evidence="1">
    <location>
        <begin position="4"/>
        <end position="151"/>
    </location>
</feature>
<dbReference type="GO" id="GO:1905502">
    <property type="term" value="F:acetyl-CoA binding"/>
    <property type="evidence" value="ECO:0007669"/>
    <property type="project" value="TreeGrafter"/>
</dbReference>
<dbReference type="InterPro" id="IPR016181">
    <property type="entry name" value="Acyl_CoA_acyltransferase"/>
</dbReference>
<dbReference type="CDD" id="cd04301">
    <property type="entry name" value="NAT_SF"/>
    <property type="match status" value="1"/>
</dbReference>
<protein>
    <submittedName>
        <fullName evidence="2">Acetyltransferase (GNAT) family protein</fullName>
    </submittedName>
</protein>
<name>A0A495RJB4_9GAMM</name>
<dbReference type="RefSeq" id="WP_121144280.1">
    <property type="nucleotide sequence ID" value="NZ_RBWY01000001.1"/>
</dbReference>